<feature type="domain" description="Small ribosomal subunit protein uS10" evidence="3">
    <location>
        <begin position="20"/>
        <end position="93"/>
    </location>
</feature>
<gene>
    <name evidence="4" type="primary">rps10</name>
</gene>
<keyword evidence="4" id="KW-0496">Mitochondrion</keyword>
<dbReference type="SUPFAM" id="SSF54999">
    <property type="entry name" value="Ribosomal protein S10"/>
    <property type="match status" value="1"/>
</dbReference>
<protein>
    <submittedName>
        <fullName evidence="4">Ribosomal protein S10</fullName>
    </submittedName>
</protein>
<accession>A0A1S5R1T2</accession>
<reference evidence="4" key="1">
    <citation type="journal article" date="2017" name="J. Phycol.">
        <title>Complete mitochondrial genomes of prasinophyte algae Pyramimonas parkeae and Cymbomonas tetramitiformis.</title>
        <authorList>
            <person name="Satjarak A."/>
            <person name="Burns J.A."/>
            <person name="Kim E."/>
            <person name="Graham L.E."/>
        </authorList>
    </citation>
    <scope>NUCLEOTIDE SEQUENCE</scope>
    <source>
        <strain evidence="4">NIES254</strain>
    </source>
</reference>
<keyword evidence="2" id="KW-0687">Ribonucleoprotein</keyword>
<geneLocation type="mitochondrion" evidence="4"/>
<keyword evidence="1 4" id="KW-0689">Ribosomal protein</keyword>
<dbReference type="GO" id="GO:0005840">
    <property type="term" value="C:ribosome"/>
    <property type="evidence" value="ECO:0007669"/>
    <property type="project" value="UniProtKB-KW"/>
</dbReference>
<dbReference type="InterPro" id="IPR036838">
    <property type="entry name" value="Ribosomal_uS10_dom_sf"/>
</dbReference>
<proteinExistence type="predicted"/>
<evidence type="ECO:0000256" key="1">
    <source>
        <dbReference type="ARBA" id="ARBA00022980"/>
    </source>
</evidence>
<dbReference type="EMBL" id="KX013547">
    <property type="protein sequence ID" value="ANA57039.1"/>
    <property type="molecule type" value="Genomic_DNA"/>
</dbReference>
<dbReference type="Gene3D" id="3.30.70.600">
    <property type="entry name" value="Ribosomal protein S10 domain"/>
    <property type="match status" value="1"/>
</dbReference>
<name>A0A1S5R1T2_9CHLO</name>
<evidence type="ECO:0000259" key="3">
    <source>
        <dbReference type="Pfam" id="PF00338"/>
    </source>
</evidence>
<evidence type="ECO:0000256" key="2">
    <source>
        <dbReference type="ARBA" id="ARBA00023274"/>
    </source>
</evidence>
<evidence type="ECO:0000313" key="4">
    <source>
        <dbReference type="EMBL" id="ANA57039.1"/>
    </source>
</evidence>
<dbReference type="GO" id="GO:1990904">
    <property type="term" value="C:ribonucleoprotein complex"/>
    <property type="evidence" value="ECO:0007669"/>
    <property type="project" value="UniProtKB-KW"/>
</dbReference>
<sequence>MSCLNLRQNETETERSYHLNLTYRSFNSNQLKKAILQTNRIYNHYFTKNITLNKAKVIPLPKLQKRFTVLRSPHVHKKSREQFTNITFQNVLAKNSKEGLFYHFIKIKSKQLDKKGLTNFERFRLFLFAIKNLEMEGVQIHLEFSWRNLK</sequence>
<dbReference type="Pfam" id="PF00338">
    <property type="entry name" value="Ribosomal_S10"/>
    <property type="match status" value="1"/>
</dbReference>
<dbReference type="AlphaFoldDB" id="A0A1S5R1T2"/>
<organism evidence="4">
    <name type="scientific">Pyramimonas parkeae</name>
    <dbReference type="NCBI Taxonomy" id="36894"/>
    <lineage>
        <taxon>Eukaryota</taxon>
        <taxon>Viridiplantae</taxon>
        <taxon>Chlorophyta</taxon>
        <taxon>Pyramimonadophyceae</taxon>
        <taxon>Pyramimonadales</taxon>
        <taxon>Pyramimonadaceae</taxon>
        <taxon>Pyramimonas</taxon>
        <taxon>Pyramimonas subgen. Trichocystis</taxon>
    </lineage>
</organism>
<dbReference type="InterPro" id="IPR027486">
    <property type="entry name" value="Ribosomal_uS10_dom"/>
</dbReference>